<evidence type="ECO:0000256" key="1">
    <source>
        <dbReference type="ARBA" id="ARBA00000900"/>
    </source>
</evidence>
<keyword evidence="3" id="KW-0479">Metal-binding</keyword>
<dbReference type="GO" id="GO:0016567">
    <property type="term" value="P:protein ubiquitination"/>
    <property type="evidence" value="ECO:0000318"/>
    <property type="project" value="GO_Central"/>
</dbReference>
<keyword evidence="9" id="KW-1185">Reference proteome</keyword>
<dbReference type="SUPFAM" id="SSF57850">
    <property type="entry name" value="RING/U-box"/>
    <property type="match status" value="1"/>
</dbReference>
<evidence type="ECO:0000313" key="8">
    <source>
        <dbReference type="EMBL" id="OAY58276.1"/>
    </source>
</evidence>
<dbReference type="GO" id="GO:0005737">
    <property type="term" value="C:cytoplasm"/>
    <property type="evidence" value="ECO:0000318"/>
    <property type="project" value="GO_Central"/>
</dbReference>
<keyword evidence="4 6" id="KW-0863">Zinc-finger</keyword>
<reference evidence="9" key="1">
    <citation type="journal article" date="2016" name="Nat. Biotechnol.">
        <title>Sequencing wild and cultivated cassava and related species reveals extensive interspecific hybridization and genetic diversity.</title>
        <authorList>
            <person name="Bredeson J.V."/>
            <person name="Lyons J.B."/>
            <person name="Prochnik S.E."/>
            <person name="Wu G.A."/>
            <person name="Ha C.M."/>
            <person name="Edsinger-Gonzales E."/>
            <person name="Grimwood J."/>
            <person name="Schmutz J."/>
            <person name="Rabbi I.Y."/>
            <person name="Egesi C."/>
            <person name="Nauluvula P."/>
            <person name="Lebot V."/>
            <person name="Ndunguru J."/>
            <person name="Mkamilo G."/>
            <person name="Bart R.S."/>
            <person name="Setter T.L."/>
            <person name="Gleadow R.M."/>
            <person name="Kulakow P."/>
            <person name="Ferguson M.E."/>
            <person name="Rounsley S."/>
            <person name="Rokhsar D.S."/>
        </authorList>
    </citation>
    <scope>NUCLEOTIDE SEQUENCE [LARGE SCALE GENOMIC DNA]</scope>
    <source>
        <strain evidence="9">cv. AM560-2</strain>
    </source>
</reference>
<dbReference type="Pfam" id="PF13639">
    <property type="entry name" value="zf-RING_2"/>
    <property type="match status" value="1"/>
</dbReference>
<comment type="caution">
    <text evidence="8">The sequence shown here is derived from an EMBL/GenBank/DDBJ whole genome shotgun (WGS) entry which is preliminary data.</text>
</comment>
<evidence type="ECO:0000256" key="3">
    <source>
        <dbReference type="ARBA" id="ARBA00022723"/>
    </source>
</evidence>
<proteinExistence type="predicted"/>
<dbReference type="OMA" id="METIYQY"/>
<dbReference type="InterPro" id="IPR013083">
    <property type="entry name" value="Znf_RING/FYVE/PHD"/>
</dbReference>
<dbReference type="PROSITE" id="PS50089">
    <property type="entry name" value="ZF_RING_2"/>
    <property type="match status" value="1"/>
</dbReference>
<evidence type="ECO:0000256" key="4">
    <source>
        <dbReference type="ARBA" id="ARBA00022771"/>
    </source>
</evidence>
<dbReference type="EMBL" id="CM004388">
    <property type="protein sequence ID" value="OAY58276.1"/>
    <property type="molecule type" value="Genomic_DNA"/>
</dbReference>
<evidence type="ECO:0000256" key="2">
    <source>
        <dbReference type="ARBA" id="ARBA00012483"/>
    </source>
</evidence>
<dbReference type="PANTHER" id="PTHR15710">
    <property type="entry name" value="E3 UBIQUITIN-PROTEIN LIGASE PRAJA"/>
    <property type="match status" value="1"/>
</dbReference>
<dbReference type="InterPro" id="IPR001841">
    <property type="entry name" value="Znf_RING"/>
</dbReference>
<dbReference type="CDD" id="cd16454">
    <property type="entry name" value="RING-H2_PA-TM-RING"/>
    <property type="match status" value="1"/>
</dbReference>
<gene>
    <name evidence="8" type="ORF">MANES_02G164000v8</name>
</gene>
<dbReference type="GO" id="GO:0061630">
    <property type="term" value="F:ubiquitin protein ligase activity"/>
    <property type="evidence" value="ECO:0000318"/>
    <property type="project" value="GO_Central"/>
</dbReference>
<dbReference type="PANTHER" id="PTHR15710:SF77">
    <property type="entry name" value="RING-H2 FINGER PROTEIN ATL21B"/>
    <property type="match status" value="1"/>
</dbReference>
<dbReference type="SMART" id="SM00184">
    <property type="entry name" value="RING"/>
    <property type="match status" value="1"/>
</dbReference>
<dbReference type="Gramene" id="Manes.02G164000.1.v8.1">
    <property type="protein sequence ID" value="Manes.02G164000.1.v8.1.CDS.1"/>
    <property type="gene ID" value="Manes.02G164000.v8.1"/>
</dbReference>
<dbReference type="GO" id="GO:0008270">
    <property type="term" value="F:zinc ion binding"/>
    <property type="evidence" value="ECO:0007669"/>
    <property type="project" value="UniProtKB-KW"/>
</dbReference>
<dbReference type="OrthoDB" id="3365801at2759"/>
<protein>
    <recommendedName>
        <fullName evidence="2">RING-type E3 ubiquitin transferase</fullName>
        <ecNumber evidence="2">2.3.2.27</ecNumber>
    </recommendedName>
</protein>
<dbReference type="Gene3D" id="3.30.40.10">
    <property type="entry name" value="Zinc/RING finger domain, C3HC4 (zinc finger)"/>
    <property type="match status" value="1"/>
</dbReference>
<organism evidence="8 9">
    <name type="scientific">Manihot esculenta</name>
    <name type="common">Cassava</name>
    <name type="synonym">Jatropha manihot</name>
    <dbReference type="NCBI Taxonomy" id="3983"/>
    <lineage>
        <taxon>Eukaryota</taxon>
        <taxon>Viridiplantae</taxon>
        <taxon>Streptophyta</taxon>
        <taxon>Embryophyta</taxon>
        <taxon>Tracheophyta</taxon>
        <taxon>Spermatophyta</taxon>
        <taxon>Magnoliopsida</taxon>
        <taxon>eudicotyledons</taxon>
        <taxon>Gunneridae</taxon>
        <taxon>Pentapetalae</taxon>
        <taxon>rosids</taxon>
        <taxon>fabids</taxon>
        <taxon>Malpighiales</taxon>
        <taxon>Euphorbiaceae</taxon>
        <taxon>Crotonoideae</taxon>
        <taxon>Manihoteae</taxon>
        <taxon>Manihot</taxon>
    </lineage>
</organism>
<feature type="domain" description="RING-type" evidence="7">
    <location>
        <begin position="180"/>
        <end position="221"/>
    </location>
</feature>
<evidence type="ECO:0000259" key="7">
    <source>
        <dbReference type="PROSITE" id="PS50089"/>
    </source>
</evidence>
<keyword evidence="5" id="KW-0862">Zinc</keyword>
<comment type="catalytic activity">
    <reaction evidence="1">
        <text>S-ubiquitinyl-[E2 ubiquitin-conjugating enzyme]-L-cysteine + [acceptor protein]-L-lysine = [E2 ubiquitin-conjugating enzyme]-L-cysteine + N(6)-ubiquitinyl-[acceptor protein]-L-lysine.</text>
        <dbReference type="EC" id="2.3.2.27"/>
    </reaction>
</comment>
<dbReference type="Proteomes" id="UP000091857">
    <property type="component" value="Chromosome 2"/>
</dbReference>
<sequence length="226" mass="25372">MASIYQYYMWQDSSANAHHSLPDNSAGPTATDSDTIDIHLHFHHLLEIHYPENTSIPLATTHISYPFPRNLFLSQDSRSAAVDALLSTIGASRDFIESVTPDVSSFAFDMVTLPCNSKVKVLTMGLAIFVVTPYDDRQEIDRALSEIMQENPRFEPASKSCIEGLKRVKLVGDSTMMEKCMICLEKEMVGQEVICLPCGHIFHGDCIVRWLETSHLCPLCRFSMNL</sequence>
<dbReference type="EC" id="2.3.2.27" evidence="2"/>
<dbReference type="AlphaFoldDB" id="A0A2C9WG01"/>
<evidence type="ECO:0000256" key="6">
    <source>
        <dbReference type="PROSITE-ProRule" id="PRU00175"/>
    </source>
</evidence>
<evidence type="ECO:0000313" key="9">
    <source>
        <dbReference type="Proteomes" id="UP000091857"/>
    </source>
</evidence>
<accession>A0A2C9WG01</accession>
<evidence type="ECO:0000256" key="5">
    <source>
        <dbReference type="ARBA" id="ARBA00022833"/>
    </source>
</evidence>
<name>A0A2C9WG01_MANES</name>